<organism evidence="1 2">
    <name type="scientific">Sphaerodactylus townsendi</name>
    <dbReference type="NCBI Taxonomy" id="933632"/>
    <lineage>
        <taxon>Eukaryota</taxon>
        <taxon>Metazoa</taxon>
        <taxon>Chordata</taxon>
        <taxon>Craniata</taxon>
        <taxon>Vertebrata</taxon>
        <taxon>Euteleostomi</taxon>
        <taxon>Lepidosauria</taxon>
        <taxon>Squamata</taxon>
        <taxon>Bifurcata</taxon>
        <taxon>Gekkota</taxon>
        <taxon>Sphaerodactylidae</taxon>
        <taxon>Sphaerodactylus</taxon>
    </lineage>
</organism>
<accession>A0ACB8G8M2</accession>
<evidence type="ECO:0000313" key="2">
    <source>
        <dbReference type="Proteomes" id="UP000827872"/>
    </source>
</evidence>
<name>A0ACB8G8M2_9SAUR</name>
<sequence>MADQKQALFLALAWFLLAGPFPKGEATGPRCKKQPPRERKPTFETFHWQEAYLPLAVIVGGCCGLVWWVLLVIYDVSLKGGQKGLPQISGEVEPVEQKTTALEHLEEWSDTEIRLDCRVVSKGNVSAPVVELEPCPPSQPKEQSPPSQPMEESPPSQPKEESPPTPSQPKEQSPTTFWTYLEQELERILFAVRSHRTTEQQSPVPEERSNTLPVEKLDNLIGDWQNILAQFKQLPLFVQGQSCPAVDKQEPPSKEGQSSLVQEKQQPPTEEGHSSLVEDKQSSPSGQKHVSLAKKRKKTPRRARKRSKSKCKASPSSRNRKRSSSRSKSSSSCSRRRGRCSKLCSKRK</sequence>
<comment type="caution">
    <text evidence="1">The sequence shown here is derived from an EMBL/GenBank/DDBJ whole genome shotgun (WGS) entry which is preliminary data.</text>
</comment>
<evidence type="ECO:0000313" key="1">
    <source>
        <dbReference type="EMBL" id="KAH8015922.1"/>
    </source>
</evidence>
<keyword evidence="2" id="KW-1185">Reference proteome</keyword>
<dbReference type="EMBL" id="CM037614">
    <property type="protein sequence ID" value="KAH8015922.1"/>
    <property type="molecule type" value="Genomic_DNA"/>
</dbReference>
<dbReference type="Proteomes" id="UP000827872">
    <property type="component" value="Linkage Group LG01"/>
</dbReference>
<gene>
    <name evidence="1" type="ORF">K3G42_010139</name>
</gene>
<reference evidence="1" key="1">
    <citation type="submission" date="2021-08" db="EMBL/GenBank/DDBJ databases">
        <title>The first chromosome-level gecko genome reveals the dynamic sex chromosomes of Neotropical dwarf geckos (Sphaerodactylidae: Sphaerodactylus).</title>
        <authorList>
            <person name="Pinto B.J."/>
            <person name="Keating S.E."/>
            <person name="Gamble T."/>
        </authorList>
    </citation>
    <scope>NUCLEOTIDE SEQUENCE</scope>
    <source>
        <strain evidence="1">TG3544</strain>
    </source>
</reference>
<protein>
    <submittedName>
        <fullName evidence="1">Uncharacterized protein</fullName>
    </submittedName>
</protein>
<proteinExistence type="predicted"/>